<accession>A0A225UVE3</accession>
<protein>
    <submittedName>
        <fullName evidence="2">Uncharacterized protein</fullName>
    </submittedName>
</protein>
<keyword evidence="3" id="KW-1185">Reference proteome</keyword>
<reference evidence="3" key="1">
    <citation type="submission" date="2017-03" db="EMBL/GenBank/DDBJ databases">
        <title>Phytopthora megakarya and P. palmivora, two closely related causual agents of cacao black pod achieved similar genome size and gene model numbers by different mechanisms.</title>
        <authorList>
            <person name="Ali S."/>
            <person name="Shao J."/>
            <person name="Larry D.J."/>
            <person name="Kronmiller B."/>
            <person name="Shen D."/>
            <person name="Strem M.D."/>
            <person name="Melnick R.L."/>
            <person name="Guiltinan M.J."/>
            <person name="Tyler B.M."/>
            <person name="Meinhardt L.W."/>
            <person name="Bailey B.A."/>
        </authorList>
    </citation>
    <scope>NUCLEOTIDE SEQUENCE [LARGE SCALE GENOMIC DNA]</scope>
    <source>
        <strain evidence="3">zdho120</strain>
    </source>
</reference>
<dbReference type="Proteomes" id="UP000198211">
    <property type="component" value="Unassembled WGS sequence"/>
</dbReference>
<evidence type="ECO:0000256" key="1">
    <source>
        <dbReference type="SAM" id="MobiDB-lite"/>
    </source>
</evidence>
<organism evidence="2 3">
    <name type="scientific">Phytophthora megakarya</name>
    <dbReference type="NCBI Taxonomy" id="4795"/>
    <lineage>
        <taxon>Eukaryota</taxon>
        <taxon>Sar</taxon>
        <taxon>Stramenopiles</taxon>
        <taxon>Oomycota</taxon>
        <taxon>Peronosporomycetes</taxon>
        <taxon>Peronosporales</taxon>
        <taxon>Peronosporaceae</taxon>
        <taxon>Phytophthora</taxon>
    </lineage>
</organism>
<sequence length="61" mass="6855">MNFLAKPTVAPPTCAFGTLSGRYSSTYILENHHLDHGNRRSFRTHYGHVPVSRPDRDGGEE</sequence>
<feature type="region of interest" description="Disordered" evidence="1">
    <location>
        <begin position="38"/>
        <end position="61"/>
    </location>
</feature>
<comment type="caution">
    <text evidence="2">The sequence shown here is derived from an EMBL/GenBank/DDBJ whole genome shotgun (WGS) entry which is preliminary data.</text>
</comment>
<name>A0A225UVE3_9STRA</name>
<proteinExistence type="predicted"/>
<evidence type="ECO:0000313" key="3">
    <source>
        <dbReference type="Proteomes" id="UP000198211"/>
    </source>
</evidence>
<gene>
    <name evidence="2" type="ORF">PHMEG_00033172</name>
</gene>
<dbReference type="EMBL" id="NBNE01011500">
    <property type="protein sequence ID" value="OWY96536.1"/>
    <property type="molecule type" value="Genomic_DNA"/>
</dbReference>
<dbReference type="AlphaFoldDB" id="A0A225UVE3"/>
<evidence type="ECO:0000313" key="2">
    <source>
        <dbReference type="EMBL" id="OWY96536.1"/>
    </source>
</evidence>